<name>A0ABW5XTA7_9SPHI</name>
<feature type="domain" description="M23ase beta-sheet core" evidence="8">
    <location>
        <begin position="405"/>
        <end position="495"/>
    </location>
</feature>
<feature type="transmembrane region" description="Helical" evidence="7">
    <location>
        <begin position="68"/>
        <end position="86"/>
    </location>
</feature>
<keyword evidence="6 7" id="KW-0472">Membrane</keyword>
<dbReference type="Pfam" id="PF01551">
    <property type="entry name" value="Peptidase_M23"/>
    <property type="match status" value="1"/>
</dbReference>
<comment type="caution">
    <text evidence="9">The sequence shown here is derived from an EMBL/GenBank/DDBJ whole genome shotgun (WGS) entry which is preliminary data.</text>
</comment>
<dbReference type="InterPro" id="IPR016047">
    <property type="entry name" value="M23ase_b-sheet_dom"/>
</dbReference>
<dbReference type="PANTHER" id="PTHR10464">
    <property type="entry name" value="UREA TRANSPORTER"/>
    <property type="match status" value="1"/>
</dbReference>
<feature type="transmembrane region" description="Helical" evidence="7">
    <location>
        <begin position="12"/>
        <end position="34"/>
    </location>
</feature>
<keyword evidence="3" id="KW-1003">Cell membrane</keyword>
<feature type="transmembrane region" description="Helical" evidence="7">
    <location>
        <begin position="40"/>
        <end position="61"/>
    </location>
</feature>
<feature type="transmembrane region" description="Helical" evidence="7">
    <location>
        <begin position="121"/>
        <end position="141"/>
    </location>
</feature>
<dbReference type="Gene3D" id="2.70.70.10">
    <property type="entry name" value="Glucose Permease (Domain IIA)"/>
    <property type="match status" value="1"/>
</dbReference>
<dbReference type="InterPro" id="IPR004937">
    <property type="entry name" value="Urea_transporter"/>
</dbReference>
<gene>
    <name evidence="9" type="ORF">ACFSYC_17190</name>
</gene>
<feature type="transmembrane region" description="Helical" evidence="7">
    <location>
        <begin position="292"/>
        <end position="310"/>
    </location>
</feature>
<feature type="transmembrane region" description="Helical" evidence="7">
    <location>
        <begin position="267"/>
        <end position="286"/>
    </location>
</feature>
<evidence type="ECO:0000256" key="2">
    <source>
        <dbReference type="ARBA" id="ARBA00005914"/>
    </source>
</evidence>
<dbReference type="EMBL" id="JBHUON010000026">
    <property type="protein sequence ID" value="MFD2866434.1"/>
    <property type="molecule type" value="Genomic_DNA"/>
</dbReference>
<organism evidence="9 10">
    <name type="scientific">Mucilaginibacter antarcticus</name>
    <dbReference type="NCBI Taxonomy" id="1855725"/>
    <lineage>
        <taxon>Bacteria</taxon>
        <taxon>Pseudomonadati</taxon>
        <taxon>Bacteroidota</taxon>
        <taxon>Sphingobacteriia</taxon>
        <taxon>Sphingobacteriales</taxon>
        <taxon>Sphingobacteriaceae</taxon>
        <taxon>Mucilaginibacter</taxon>
    </lineage>
</organism>
<evidence type="ECO:0000256" key="5">
    <source>
        <dbReference type="ARBA" id="ARBA00022989"/>
    </source>
</evidence>
<feature type="transmembrane region" description="Helical" evidence="7">
    <location>
        <begin position="92"/>
        <end position="114"/>
    </location>
</feature>
<protein>
    <submittedName>
        <fullName evidence="9">Urea transporter</fullName>
    </submittedName>
</protein>
<keyword evidence="4 7" id="KW-0812">Transmembrane</keyword>
<dbReference type="SUPFAM" id="SSF51261">
    <property type="entry name" value="Duplicated hybrid motif"/>
    <property type="match status" value="1"/>
</dbReference>
<evidence type="ECO:0000256" key="6">
    <source>
        <dbReference type="ARBA" id="ARBA00023136"/>
    </source>
</evidence>
<dbReference type="InterPro" id="IPR011055">
    <property type="entry name" value="Dup_hybrid_motif"/>
</dbReference>
<proteinExistence type="inferred from homology"/>
<comment type="subcellular location">
    <subcellularLocation>
        <location evidence="1">Cell membrane</location>
        <topology evidence="1">Multi-pass membrane protein</topology>
    </subcellularLocation>
</comment>
<dbReference type="Gene3D" id="1.10.3430.10">
    <property type="entry name" value="Ammonium transporter AmtB like domains"/>
    <property type="match status" value="1"/>
</dbReference>
<feature type="transmembrane region" description="Helical" evidence="7">
    <location>
        <begin position="214"/>
        <end position="232"/>
    </location>
</feature>
<evidence type="ECO:0000256" key="1">
    <source>
        <dbReference type="ARBA" id="ARBA00004651"/>
    </source>
</evidence>
<dbReference type="Pfam" id="PF03253">
    <property type="entry name" value="UT"/>
    <property type="match status" value="1"/>
</dbReference>
<sequence length="723" mass="80284">MNKSVKYTAGAIINSYAIVFFSQNKVLGVLLLLVSFLNPIAGATGLGCVLLSIALVSIMGYDKESIRIGFYSFNPLLLGIGFGTFYAVNAAFFAWIIIACIIATMLSVTLAVSLSKKGLPLLSLPFVITFWLLLLAVNSIYHMGLEQRHSAVLNEINNLGEGSAYIPPGILSFIQLPNYAALFFRALSAVLFQNSVLSGMVISIGLLIHSRINFSLLVLAFIVACLFNHYTNTYADGISYYHLGSNLVMAAAAIGSFFLIPSARSYFWALLSIPVSFLLINGLSKIFGVYDLPVLSLPFCVVTLLFLSFFRRRINAGKLQLTPLQHYSPERNLYQYLNGNERLAPLSYFNFHLPFMGEWTVSQGYDGDITHKAEWGKALDFVIKDEELQTYQYPGTRMEHFYCFNKPVLACGDGVIEEVVDHVEDNAIGEVNTIENWGNSIVIKHLNGLYSKVSHLKKNSAKVKPGDAVKQGDVLGLCGNSGRSPEPHLHFQVQTTPYIGSKTLAYPFAYYIDQNNEHNKLCSFKTPAEGTALRPVDINPTLKQAFKLQPGYMATVTAQGHNPEYFEVCTDAFNQTYIYSKTTGAKAYFVNNGTAFYFTSFYGDRKSLLYYFYLAAYKVIFTTEAGMTVTDSYPLQLTNDRPLRWLQDLLAPFFQFISLKYSSFASVTGQSVVIHAAQHRQVLSSIKPTMGASAQLQHGGISAFTVTINNTKVEAQWKTENTH</sequence>
<evidence type="ECO:0000313" key="10">
    <source>
        <dbReference type="Proteomes" id="UP001597601"/>
    </source>
</evidence>
<reference evidence="10" key="1">
    <citation type="journal article" date="2019" name="Int. J. Syst. Evol. Microbiol.">
        <title>The Global Catalogue of Microorganisms (GCM) 10K type strain sequencing project: providing services to taxonomists for standard genome sequencing and annotation.</title>
        <authorList>
            <consortium name="The Broad Institute Genomics Platform"/>
            <consortium name="The Broad Institute Genome Sequencing Center for Infectious Disease"/>
            <person name="Wu L."/>
            <person name="Ma J."/>
        </authorList>
    </citation>
    <scope>NUCLEOTIDE SEQUENCE [LARGE SCALE GENOMIC DNA]</scope>
    <source>
        <strain evidence="10">KCTC 52232</strain>
    </source>
</reference>
<dbReference type="PANTHER" id="PTHR10464:SF4">
    <property type="entry name" value="UREA TRANSPORTER"/>
    <property type="match status" value="1"/>
</dbReference>
<evidence type="ECO:0000259" key="8">
    <source>
        <dbReference type="Pfam" id="PF01551"/>
    </source>
</evidence>
<evidence type="ECO:0000313" key="9">
    <source>
        <dbReference type="EMBL" id="MFD2866434.1"/>
    </source>
</evidence>
<dbReference type="InterPro" id="IPR029020">
    <property type="entry name" value="Ammonium/urea_transptr"/>
</dbReference>
<dbReference type="CDD" id="cd12797">
    <property type="entry name" value="M23_peptidase"/>
    <property type="match status" value="1"/>
</dbReference>
<feature type="transmembrane region" description="Helical" evidence="7">
    <location>
        <begin position="182"/>
        <end position="207"/>
    </location>
</feature>
<evidence type="ECO:0000256" key="4">
    <source>
        <dbReference type="ARBA" id="ARBA00022692"/>
    </source>
</evidence>
<feature type="transmembrane region" description="Helical" evidence="7">
    <location>
        <begin position="238"/>
        <end position="260"/>
    </location>
</feature>
<evidence type="ECO:0000256" key="3">
    <source>
        <dbReference type="ARBA" id="ARBA00022475"/>
    </source>
</evidence>
<evidence type="ECO:0000256" key="7">
    <source>
        <dbReference type="SAM" id="Phobius"/>
    </source>
</evidence>
<comment type="similarity">
    <text evidence="2">Belongs to the urea transporter family.</text>
</comment>
<dbReference type="RefSeq" id="WP_377130060.1">
    <property type="nucleotide sequence ID" value="NZ_JBHUON010000026.1"/>
</dbReference>
<accession>A0ABW5XTA7</accession>
<keyword evidence="10" id="KW-1185">Reference proteome</keyword>
<dbReference type="Proteomes" id="UP001597601">
    <property type="component" value="Unassembled WGS sequence"/>
</dbReference>
<keyword evidence="5 7" id="KW-1133">Transmembrane helix</keyword>